<evidence type="ECO:0000256" key="11">
    <source>
        <dbReference type="ARBA" id="ARBA00048543"/>
    </source>
</evidence>
<reference evidence="17" key="2">
    <citation type="submission" date="2025-08" db="UniProtKB">
        <authorList>
            <consortium name="RefSeq"/>
        </authorList>
    </citation>
    <scope>IDENTIFICATION</scope>
    <source>
        <tissue evidence="17">Leaf</tissue>
    </source>
</reference>
<dbReference type="PANTHER" id="PTHR30525:SF0">
    <property type="entry name" value="1-DEOXY-D-XYLULOSE 5-PHOSPHATE REDUCTOISOMERASE, CHLOROPLASTIC"/>
    <property type="match status" value="1"/>
</dbReference>
<feature type="region of interest" description="Disordered" evidence="12">
    <location>
        <begin position="30"/>
        <end position="83"/>
    </location>
</feature>
<comment type="cofactor">
    <cofactor evidence="2">
        <name>Mg(2+)</name>
        <dbReference type="ChEBI" id="CHEBI:18420"/>
    </cofactor>
</comment>
<feature type="domain" description="1-deoxy-D-xylulose 5-phosphate reductoisomerase N-terminal" evidence="13">
    <location>
        <begin position="87"/>
        <end position="215"/>
    </location>
</feature>
<evidence type="ECO:0000259" key="14">
    <source>
        <dbReference type="Pfam" id="PF08436"/>
    </source>
</evidence>
<evidence type="ECO:0000256" key="6">
    <source>
        <dbReference type="ARBA" id="ARBA00022723"/>
    </source>
</evidence>
<dbReference type="InterPro" id="IPR013512">
    <property type="entry name" value="DXP_reductoisomerase_N"/>
</dbReference>
<feature type="compositionally biased region" description="Low complexity" evidence="12">
    <location>
        <begin position="49"/>
        <end position="60"/>
    </location>
</feature>
<dbReference type="InterPro" id="IPR036169">
    <property type="entry name" value="DXPR_C_sf"/>
</dbReference>
<evidence type="ECO:0000313" key="16">
    <source>
        <dbReference type="Proteomes" id="UP000694864"/>
    </source>
</evidence>
<dbReference type="NCBIfam" id="NF009114">
    <property type="entry name" value="PRK12464.1"/>
    <property type="match status" value="1"/>
</dbReference>
<name>A0ABM0VPQ1_CAMSA</name>
<dbReference type="Proteomes" id="UP000694864">
    <property type="component" value="Chromosome 2"/>
</dbReference>
<evidence type="ECO:0000256" key="7">
    <source>
        <dbReference type="ARBA" id="ARBA00022857"/>
    </source>
</evidence>
<comment type="catalytic activity">
    <reaction evidence="11">
        <text>2-C-methyl-D-erythritol 4-phosphate + NADP(+) = 1-deoxy-D-xylulose 5-phosphate + NADPH + H(+)</text>
        <dbReference type="Rhea" id="RHEA:13717"/>
        <dbReference type="ChEBI" id="CHEBI:15378"/>
        <dbReference type="ChEBI" id="CHEBI:57783"/>
        <dbReference type="ChEBI" id="CHEBI:57792"/>
        <dbReference type="ChEBI" id="CHEBI:58262"/>
        <dbReference type="ChEBI" id="CHEBI:58349"/>
        <dbReference type="EC" id="1.1.1.267"/>
    </reaction>
    <physiologicalReaction direction="right-to-left" evidence="11">
        <dbReference type="Rhea" id="RHEA:13719"/>
    </physiologicalReaction>
</comment>
<keyword evidence="7" id="KW-0521">NADP</keyword>
<evidence type="ECO:0000256" key="3">
    <source>
        <dbReference type="ARBA" id="ARBA00005094"/>
    </source>
</evidence>
<dbReference type="NCBIfam" id="TIGR00243">
    <property type="entry name" value="Dxr"/>
    <property type="match status" value="1"/>
</dbReference>
<evidence type="ECO:0000259" key="13">
    <source>
        <dbReference type="Pfam" id="PF02670"/>
    </source>
</evidence>
<keyword evidence="10" id="KW-0414">Isoprene biosynthesis</keyword>
<dbReference type="InterPro" id="IPR003821">
    <property type="entry name" value="DXP_reductoisomerase"/>
</dbReference>
<comment type="pathway">
    <text evidence="3">Isoprenoid biosynthesis; isopentenyl diphosphate biosynthesis via DXP pathway; isopentenyl diphosphate from 1-deoxy-D-xylulose 5-phosphate: step 1/6.</text>
</comment>
<evidence type="ECO:0000259" key="15">
    <source>
        <dbReference type="Pfam" id="PF13288"/>
    </source>
</evidence>
<evidence type="ECO:0000256" key="5">
    <source>
        <dbReference type="ARBA" id="ARBA00012366"/>
    </source>
</evidence>
<dbReference type="SUPFAM" id="SSF69055">
    <property type="entry name" value="1-deoxy-D-xylulose-5-phosphate reductoisomerase, C-terminal domain"/>
    <property type="match status" value="1"/>
</dbReference>
<proteinExistence type="inferred from homology"/>
<feature type="domain" description="1-deoxy-D-xylulose 5-phosphate reductoisomerase C-terminal" evidence="14">
    <location>
        <begin position="229"/>
        <end position="313"/>
    </location>
</feature>
<protein>
    <recommendedName>
        <fullName evidence="5">1-deoxy-D-xylulose-5-phosphate reductoisomerase</fullName>
        <ecNumber evidence="5">1.1.1.267</ecNumber>
    </recommendedName>
</protein>
<comment type="cofactor">
    <cofactor evidence="1">
        <name>Mn(2+)</name>
        <dbReference type="ChEBI" id="CHEBI:29035"/>
    </cofactor>
</comment>
<organism evidence="16 17">
    <name type="scientific">Camelina sativa</name>
    <name type="common">False flax</name>
    <name type="synonym">Myagrum sativum</name>
    <dbReference type="NCBI Taxonomy" id="90675"/>
    <lineage>
        <taxon>Eukaryota</taxon>
        <taxon>Viridiplantae</taxon>
        <taxon>Streptophyta</taxon>
        <taxon>Embryophyta</taxon>
        <taxon>Tracheophyta</taxon>
        <taxon>Spermatophyta</taxon>
        <taxon>Magnoliopsida</taxon>
        <taxon>eudicotyledons</taxon>
        <taxon>Gunneridae</taxon>
        <taxon>Pentapetalae</taxon>
        <taxon>rosids</taxon>
        <taxon>malvids</taxon>
        <taxon>Brassicales</taxon>
        <taxon>Brassicaceae</taxon>
        <taxon>Camelineae</taxon>
        <taxon>Camelina</taxon>
    </lineage>
</organism>
<dbReference type="InterPro" id="IPR013644">
    <property type="entry name" value="DXP_reductoisomerase_C"/>
</dbReference>
<reference evidence="16" key="1">
    <citation type="journal article" date="2014" name="Nat. Commun.">
        <title>The emerging biofuel crop Camelina sativa retains a highly undifferentiated hexaploid genome structure.</title>
        <authorList>
            <person name="Kagale S."/>
            <person name="Koh C."/>
            <person name="Nixon J."/>
            <person name="Bollina V."/>
            <person name="Clarke W.E."/>
            <person name="Tuteja R."/>
            <person name="Spillane C."/>
            <person name="Robinson S.J."/>
            <person name="Links M.G."/>
            <person name="Clarke C."/>
            <person name="Higgins E.E."/>
            <person name="Huebert T."/>
            <person name="Sharpe A.G."/>
            <person name="Parkin I.A."/>
        </authorList>
    </citation>
    <scope>NUCLEOTIDE SEQUENCE [LARGE SCALE GENOMIC DNA]</scope>
    <source>
        <strain evidence="16">cv. DH55</strain>
    </source>
</reference>
<dbReference type="SUPFAM" id="SSF51735">
    <property type="entry name" value="NAD(P)-binding Rossmann-fold domains"/>
    <property type="match status" value="1"/>
</dbReference>
<accession>A0ABM0VPQ1</accession>
<dbReference type="EC" id="1.1.1.267" evidence="5"/>
<dbReference type="GeneID" id="104740436"/>
<gene>
    <name evidence="17" type="primary">LOC104740436</name>
</gene>
<evidence type="ECO:0000256" key="8">
    <source>
        <dbReference type="ARBA" id="ARBA00023002"/>
    </source>
</evidence>
<dbReference type="SUPFAM" id="SSF55347">
    <property type="entry name" value="Glyceraldehyde-3-phosphate dehydrogenase-like, C-terminal domain"/>
    <property type="match status" value="1"/>
</dbReference>
<feature type="domain" description="DXP reductoisomerase C-terminal" evidence="15">
    <location>
        <begin position="345"/>
        <end position="464"/>
    </location>
</feature>
<keyword evidence="16" id="KW-1185">Reference proteome</keyword>
<dbReference type="RefSeq" id="XP_010459335.1">
    <property type="nucleotide sequence ID" value="XM_010461033.2"/>
</dbReference>
<dbReference type="InterPro" id="IPR026877">
    <property type="entry name" value="DXPR_C"/>
</dbReference>
<dbReference type="Pfam" id="PF08436">
    <property type="entry name" value="DXP_redisom_C"/>
    <property type="match status" value="1"/>
</dbReference>
<dbReference type="Gene3D" id="3.40.50.720">
    <property type="entry name" value="NAD(P)-binding Rossmann-like Domain"/>
    <property type="match status" value="1"/>
</dbReference>
<evidence type="ECO:0000256" key="2">
    <source>
        <dbReference type="ARBA" id="ARBA00001946"/>
    </source>
</evidence>
<keyword evidence="6" id="KW-0479">Metal-binding</keyword>
<evidence type="ECO:0000256" key="4">
    <source>
        <dbReference type="ARBA" id="ARBA00006825"/>
    </source>
</evidence>
<evidence type="ECO:0000313" key="17">
    <source>
        <dbReference type="RefSeq" id="XP_010459335.1"/>
    </source>
</evidence>
<evidence type="ECO:0000256" key="1">
    <source>
        <dbReference type="ARBA" id="ARBA00001936"/>
    </source>
</evidence>
<comment type="similarity">
    <text evidence="4">Belongs to the DXR family.</text>
</comment>
<evidence type="ECO:0000256" key="12">
    <source>
        <dbReference type="SAM" id="MobiDB-lite"/>
    </source>
</evidence>
<dbReference type="PANTHER" id="PTHR30525">
    <property type="entry name" value="1-DEOXY-D-XYLULOSE 5-PHOSPHATE REDUCTOISOMERASE"/>
    <property type="match status" value="1"/>
</dbReference>
<keyword evidence="9" id="KW-0464">Manganese</keyword>
<dbReference type="HAMAP" id="MF_00183">
    <property type="entry name" value="DXP_reductoisom"/>
    <property type="match status" value="1"/>
</dbReference>
<dbReference type="Gene3D" id="1.10.1740.10">
    <property type="match status" value="1"/>
</dbReference>
<evidence type="ECO:0000256" key="9">
    <source>
        <dbReference type="ARBA" id="ARBA00023211"/>
    </source>
</evidence>
<dbReference type="InterPro" id="IPR036291">
    <property type="entry name" value="NAD(P)-bd_dom_sf"/>
</dbReference>
<sequence length="479" mass="51861">MMMTLNSIPPSESFALSFLDTSSRFNLTPKLPGGFSSRKRNQGRGFGKGVKCSVKVQQQSSPPPPAWPGRAVPPETPRQSWDGPKPISIVGSTGSIGTQTLGIVAENPDKFRVVALAAGSNFTLLADQVRKFKPALVALRNESLIGELKEALADLDYKPEIIPGEQGVIEVGRHPEAVTLVTGIVGCAGLKPTVAAIEAGKDIALANKETLIAGGPFVLPLANKHKVKILPADSEHSAIFQCIQGLPEGGLRKIILTASGGSFRDWPVEKLKEVTVAESLNHPIWTSMGKKVTIDSATLFNKGLEVIEAHYLFGAEYDDIEIVIHPQSIIHSMIETEDSSVIAQLGWPDMRIPILYTLSWPDRVPTSYPRLDYCKLGSLTFKKPDNVKYPSMDIAYATGRAGGTMTGVLSAANEKAVEMFIDEKISYLDIFKVVELTCDKHRNELVTSPSLEEILHYDSWAREYAATVQISSGAGSVLA</sequence>
<dbReference type="Pfam" id="PF02670">
    <property type="entry name" value="DXP_reductoisom"/>
    <property type="match status" value="1"/>
</dbReference>
<evidence type="ECO:0000256" key="10">
    <source>
        <dbReference type="ARBA" id="ARBA00023229"/>
    </source>
</evidence>
<keyword evidence="8" id="KW-0560">Oxidoreductase</keyword>
<dbReference type="Pfam" id="PF13288">
    <property type="entry name" value="DXPR_C"/>
    <property type="match status" value="1"/>
</dbReference>